<gene>
    <name evidence="1" type="ORF">LOK49_LG08G01109</name>
</gene>
<protein>
    <submittedName>
        <fullName evidence="1">Uncharacterized protein</fullName>
    </submittedName>
</protein>
<organism evidence="1 2">
    <name type="scientific">Camellia lanceoleosa</name>
    <dbReference type="NCBI Taxonomy" id="1840588"/>
    <lineage>
        <taxon>Eukaryota</taxon>
        <taxon>Viridiplantae</taxon>
        <taxon>Streptophyta</taxon>
        <taxon>Embryophyta</taxon>
        <taxon>Tracheophyta</taxon>
        <taxon>Spermatophyta</taxon>
        <taxon>Magnoliopsida</taxon>
        <taxon>eudicotyledons</taxon>
        <taxon>Gunneridae</taxon>
        <taxon>Pentapetalae</taxon>
        <taxon>asterids</taxon>
        <taxon>Ericales</taxon>
        <taxon>Theaceae</taxon>
        <taxon>Camellia</taxon>
    </lineage>
</organism>
<evidence type="ECO:0000313" key="2">
    <source>
        <dbReference type="Proteomes" id="UP001060215"/>
    </source>
</evidence>
<dbReference type="Proteomes" id="UP001060215">
    <property type="component" value="Chromosome 9"/>
</dbReference>
<dbReference type="EMBL" id="CM045766">
    <property type="protein sequence ID" value="KAI8004528.1"/>
    <property type="molecule type" value="Genomic_DNA"/>
</dbReference>
<reference evidence="1 2" key="1">
    <citation type="journal article" date="2022" name="Plant J.">
        <title>Chromosome-level genome of Camellia lanceoleosa provides a valuable resource for understanding genome evolution and self-incompatibility.</title>
        <authorList>
            <person name="Gong W."/>
            <person name="Xiao S."/>
            <person name="Wang L."/>
            <person name="Liao Z."/>
            <person name="Chang Y."/>
            <person name="Mo W."/>
            <person name="Hu G."/>
            <person name="Li W."/>
            <person name="Zhao G."/>
            <person name="Zhu H."/>
            <person name="Hu X."/>
            <person name="Ji K."/>
            <person name="Xiang X."/>
            <person name="Song Q."/>
            <person name="Yuan D."/>
            <person name="Jin S."/>
            <person name="Zhang L."/>
        </authorList>
    </citation>
    <scope>NUCLEOTIDE SEQUENCE [LARGE SCALE GENOMIC DNA]</scope>
    <source>
        <strain evidence="1">SQ_2022a</strain>
    </source>
</reference>
<name>A0ACC0GVH1_9ERIC</name>
<sequence length="42" mass="4695">MSIGRSQDAQEAAPRRAGRSEQPSTRPCRYQRGSDHPLPQCL</sequence>
<accession>A0ACC0GVH1</accession>
<comment type="caution">
    <text evidence="1">The sequence shown here is derived from an EMBL/GenBank/DDBJ whole genome shotgun (WGS) entry which is preliminary data.</text>
</comment>
<proteinExistence type="predicted"/>
<keyword evidence="2" id="KW-1185">Reference proteome</keyword>
<evidence type="ECO:0000313" key="1">
    <source>
        <dbReference type="EMBL" id="KAI8004528.1"/>
    </source>
</evidence>